<evidence type="ECO:0000256" key="2">
    <source>
        <dbReference type="SAM" id="SignalP"/>
    </source>
</evidence>
<organism evidence="4 5">
    <name type="scientific">Ananas comosus</name>
    <name type="common">Pineapple</name>
    <name type="synonym">Ananas ananas</name>
    <dbReference type="NCBI Taxonomy" id="4615"/>
    <lineage>
        <taxon>Eukaryota</taxon>
        <taxon>Viridiplantae</taxon>
        <taxon>Streptophyta</taxon>
        <taxon>Embryophyta</taxon>
        <taxon>Tracheophyta</taxon>
        <taxon>Spermatophyta</taxon>
        <taxon>Magnoliopsida</taxon>
        <taxon>Liliopsida</taxon>
        <taxon>Poales</taxon>
        <taxon>Bromeliaceae</taxon>
        <taxon>Bromelioideae</taxon>
        <taxon>Ananas</taxon>
    </lineage>
</organism>
<keyword evidence="2" id="KW-0732">Signal</keyword>
<evidence type="ECO:0000259" key="3">
    <source>
        <dbReference type="SMART" id="SM00499"/>
    </source>
</evidence>
<feature type="domain" description="Bifunctional inhibitor/plant lipid transfer protein/seed storage helical" evidence="3">
    <location>
        <begin position="27"/>
        <end position="113"/>
    </location>
</feature>
<protein>
    <recommendedName>
        <fullName evidence="1">Non-specific lipid-transfer protein</fullName>
    </recommendedName>
</protein>
<dbReference type="Pfam" id="PF00234">
    <property type="entry name" value="Tryp_alpha_amyl"/>
    <property type="match status" value="1"/>
</dbReference>
<feature type="chain" id="PRO_5028161095" description="Non-specific lipid-transfer protein" evidence="2">
    <location>
        <begin position="20"/>
        <end position="117"/>
    </location>
</feature>
<comment type="similarity">
    <text evidence="1">Belongs to the plant LTP family.</text>
</comment>
<comment type="function">
    <text evidence="1">Plant non-specific lipid-transfer proteins transfer phospholipids as well as galactolipids across membranes. May play a role in wax or cutin deposition in the cell walls of expanding epidermal cells and certain secretory tissues.</text>
</comment>
<dbReference type="Proteomes" id="UP000515123">
    <property type="component" value="Linkage group 19"/>
</dbReference>
<feature type="signal peptide" evidence="2">
    <location>
        <begin position="1"/>
        <end position="19"/>
    </location>
</feature>
<dbReference type="OrthoDB" id="649864at2759"/>
<dbReference type="InterPro" id="IPR016140">
    <property type="entry name" value="Bifunc_inhib/LTP/seed_store"/>
</dbReference>
<dbReference type="GO" id="GO:0008289">
    <property type="term" value="F:lipid binding"/>
    <property type="evidence" value="ECO:0007669"/>
    <property type="project" value="UniProtKB-KW"/>
</dbReference>
<gene>
    <name evidence="5" type="primary">LOC109724816</name>
</gene>
<keyword evidence="4" id="KW-1185">Reference proteome</keyword>
<dbReference type="InterPro" id="IPR000528">
    <property type="entry name" value="Plant_nsLTP"/>
</dbReference>
<dbReference type="SUPFAM" id="SSF47699">
    <property type="entry name" value="Bifunctional inhibitor/lipid-transfer protein/seed storage 2S albumin"/>
    <property type="match status" value="1"/>
</dbReference>
<reference evidence="5" key="2">
    <citation type="submission" date="2025-08" db="UniProtKB">
        <authorList>
            <consortium name="RefSeq"/>
        </authorList>
    </citation>
    <scope>IDENTIFICATION</scope>
    <source>
        <tissue evidence="5">Leaf</tissue>
    </source>
</reference>
<evidence type="ECO:0000313" key="4">
    <source>
        <dbReference type="Proteomes" id="UP000515123"/>
    </source>
</evidence>
<dbReference type="GO" id="GO:0006869">
    <property type="term" value="P:lipid transport"/>
    <property type="evidence" value="ECO:0007669"/>
    <property type="project" value="InterPro"/>
</dbReference>
<keyword evidence="1" id="KW-0446">Lipid-binding</keyword>
<dbReference type="InterPro" id="IPR036312">
    <property type="entry name" value="Bifun_inhib/LTP/seed_sf"/>
</dbReference>
<dbReference type="SMART" id="SM00499">
    <property type="entry name" value="AAI"/>
    <property type="match status" value="1"/>
</dbReference>
<dbReference type="AlphaFoldDB" id="A0A6P5GKZ1"/>
<dbReference type="Gene3D" id="1.10.110.10">
    <property type="entry name" value="Plant lipid-transfer and hydrophobic proteins"/>
    <property type="match status" value="1"/>
</dbReference>
<keyword evidence="1" id="KW-0813">Transport</keyword>
<dbReference type="PRINTS" id="PR00382">
    <property type="entry name" value="LIPIDTRNSFER"/>
</dbReference>
<accession>A0A6P5GKZ1</accession>
<name>A0A6P5GKZ1_ANACO</name>
<dbReference type="PANTHER" id="PTHR33076">
    <property type="entry name" value="NON-SPECIFIC LIPID-TRANSFER PROTEIN 2-RELATED"/>
    <property type="match status" value="1"/>
</dbReference>
<sequence>MKTLVASLLLTLLVAYVAAERAHEMSCTDVDMCIAPCISYLTGEQQSPAPACCDGLKKLRTLVAGTTAERRFACNCIKQAAAHLKNLKDDAVSKLPAACGTPLPFPISLEYDCSSLP</sequence>
<proteinExistence type="inferred from homology"/>
<evidence type="ECO:0000256" key="1">
    <source>
        <dbReference type="RuleBase" id="RU000628"/>
    </source>
</evidence>
<reference evidence="4" key="1">
    <citation type="journal article" date="2015" name="Nat. Genet.">
        <title>The pineapple genome and the evolution of CAM photosynthesis.</title>
        <authorList>
            <person name="Ming R."/>
            <person name="VanBuren R."/>
            <person name="Wai C.M."/>
            <person name="Tang H."/>
            <person name="Schatz M.C."/>
            <person name="Bowers J.E."/>
            <person name="Lyons E."/>
            <person name="Wang M.L."/>
            <person name="Chen J."/>
            <person name="Biggers E."/>
            <person name="Zhang J."/>
            <person name="Huang L."/>
            <person name="Zhang L."/>
            <person name="Miao W."/>
            <person name="Zhang J."/>
            <person name="Ye Z."/>
            <person name="Miao C."/>
            <person name="Lin Z."/>
            <person name="Wang H."/>
            <person name="Zhou H."/>
            <person name="Yim W.C."/>
            <person name="Priest H.D."/>
            <person name="Zheng C."/>
            <person name="Woodhouse M."/>
            <person name="Edger P.P."/>
            <person name="Guyot R."/>
            <person name="Guo H.B."/>
            <person name="Guo H."/>
            <person name="Zheng G."/>
            <person name="Singh R."/>
            <person name="Sharma A."/>
            <person name="Min X."/>
            <person name="Zheng Y."/>
            <person name="Lee H."/>
            <person name="Gurtowski J."/>
            <person name="Sedlazeck F.J."/>
            <person name="Harkess A."/>
            <person name="McKain M.R."/>
            <person name="Liao Z."/>
            <person name="Fang J."/>
            <person name="Liu J."/>
            <person name="Zhang X."/>
            <person name="Zhang Q."/>
            <person name="Hu W."/>
            <person name="Qin Y."/>
            <person name="Wang K."/>
            <person name="Chen L.Y."/>
            <person name="Shirley N."/>
            <person name="Lin Y.R."/>
            <person name="Liu L.Y."/>
            <person name="Hernandez A.G."/>
            <person name="Wright C.L."/>
            <person name="Bulone V."/>
            <person name="Tuskan G.A."/>
            <person name="Heath K."/>
            <person name="Zee F."/>
            <person name="Moore P.H."/>
            <person name="Sunkar R."/>
            <person name="Leebens-Mack J.H."/>
            <person name="Mockler T."/>
            <person name="Bennetzen J.L."/>
            <person name="Freeling M."/>
            <person name="Sankoff D."/>
            <person name="Paterson A.H."/>
            <person name="Zhu X."/>
            <person name="Yang X."/>
            <person name="Smith J.A."/>
            <person name="Cushman J.C."/>
            <person name="Paull R.E."/>
            <person name="Yu Q."/>
        </authorList>
    </citation>
    <scope>NUCLEOTIDE SEQUENCE [LARGE SCALE GENOMIC DNA]</scope>
    <source>
        <strain evidence="4">cv. F153</strain>
    </source>
</reference>
<dbReference type="RefSeq" id="XP_020109331.1">
    <property type="nucleotide sequence ID" value="XM_020253742.1"/>
</dbReference>
<dbReference type="GeneID" id="109724816"/>
<evidence type="ECO:0000313" key="5">
    <source>
        <dbReference type="RefSeq" id="XP_020109331.1"/>
    </source>
</evidence>
<dbReference type="CDD" id="cd01960">
    <property type="entry name" value="nsLTP1"/>
    <property type="match status" value="1"/>
</dbReference>